<dbReference type="GO" id="GO:0000271">
    <property type="term" value="P:polysaccharide biosynthetic process"/>
    <property type="evidence" value="ECO:0007669"/>
    <property type="project" value="InterPro"/>
</dbReference>
<dbReference type="Proteomes" id="UP000216448">
    <property type="component" value="Unassembled WGS sequence"/>
</dbReference>
<evidence type="ECO:0000313" key="8">
    <source>
        <dbReference type="EMBL" id="PAB52830.1"/>
    </source>
</evidence>
<accession>A0AAX0PVW6</accession>
<dbReference type="GO" id="GO:0005886">
    <property type="term" value="C:plasma membrane"/>
    <property type="evidence" value="ECO:0007669"/>
    <property type="project" value="TreeGrafter"/>
</dbReference>
<dbReference type="PANTHER" id="PTHR38459">
    <property type="entry name" value="PROPHAGE BACTOPRENOL-LINKED GLUCOSE TRANSLOCASE HOMOLOG"/>
    <property type="match status" value="1"/>
</dbReference>
<dbReference type="PANTHER" id="PTHR38459:SF5">
    <property type="entry name" value="CELL WALL TEICHOIC ACID GLYCOSYLATION PROTEIN GTCA"/>
    <property type="match status" value="1"/>
</dbReference>
<comment type="subcellular location">
    <subcellularLocation>
        <location evidence="1">Membrane</location>
        <topology evidence="1">Multi-pass membrane protein</topology>
    </subcellularLocation>
</comment>
<evidence type="ECO:0000256" key="6">
    <source>
        <dbReference type="SAM" id="Phobius"/>
    </source>
</evidence>
<proteinExistence type="inferred from homology"/>
<keyword evidence="5 6" id="KW-0472">Membrane</keyword>
<gene>
    <name evidence="8" type="ORF">A3P64_04300</name>
</gene>
<evidence type="ECO:0000313" key="9">
    <source>
        <dbReference type="Proteomes" id="UP000216448"/>
    </source>
</evidence>
<dbReference type="InterPro" id="IPR007267">
    <property type="entry name" value="GtrA_DPMS_TM"/>
</dbReference>
<dbReference type="AlphaFoldDB" id="A0AAX0PVW6"/>
<name>A0AAX0PVW6_LACJH</name>
<feature type="transmembrane region" description="Helical" evidence="6">
    <location>
        <begin position="60"/>
        <end position="79"/>
    </location>
</feature>
<comment type="caution">
    <text evidence="8">The sequence shown here is derived from an EMBL/GenBank/DDBJ whole genome shotgun (WGS) entry which is preliminary data.</text>
</comment>
<organism evidence="8 9">
    <name type="scientific">Lactobacillus johnsonii</name>
    <dbReference type="NCBI Taxonomy" id="33959"/>
    <lineage>
        <taxon>Bacteria</taxon>
        <taxon>Bacillati</taxon>
        <taxon>Bacillota</taxon>
        <taxon>Bacilli</taxon>
        <taxon>Lactobacillales</taxon>
        <taxon>Lactobacillaceae</taxon>
        <taxon>Lactobacillus</taxon>
    </lineage>
</organism>
<keyword evidence="3 6" id="KW-0812">Transmembrane</keyword>
<evidence type="ECO:0000259" key="7">
    <source>
        <dbReference type="Pfam" id="PF04138"/>
    </source>
</evidence>
<comment type="similarity">
    <text evidence="2">Belongs to the GtrA family.</text>
</comment>
<feature type="domain" description="GtrA/DPMS transmembrane" evidence="7">
    <location>
        <begin position="35"/>
        <end position="149"/>
    </location>
</feature>
<feature type="transmembrane region" description="Helical" evidence="6">
    <location>
        <begin position="32"/>
        <end position="54"/>
    </location>
</feature>
<evidence type="ECO:0000256" key="5">
    <source>
        <dbReference type="ARBA" id="ARBA00023136"/>
    </source>
</evidence>
<dbReference type="EMBL" id="NIBB01000020">
    <property type="protein sequence ID" value="PAB52830.1"/>
    <property type="molecule type" value="Genomic_DNA"/>
</dbReference>
<keyword evidence="4 6" id="KW-1133">Transmembrane helix</keyword>
<dbReference type="InterPro" id="IPR051401">
    <property type="entry name" value="GtrA_CellWall_Glycosyl"/>
</dbReference>
<evidence type="ECO:0000256" key="3">
    <source>
        <dbReference type="ARBA" id="ARBA00022692"/>
    </source>
</evidence>
<evidence type="ECO:0000256" key="4">
    <source>
        <dbReference type="ARBA" id="ARBA00022989"/>
    </source>
</evidence>
<dbReference type="Pfam" id="PF04138">
    <property type="entry name" value="GtrA_DPMS_TM"/>
    <property type="match status" value="1"/>
</dbReference>
<feature type="transmembrane region" description="Helical" evidence="6">
    <location>
        <begin position="99"/>
        <end position="123"/>
    </location>
</feature>
<feature type="transmembrane region" description="Helical" evidence="6">
    <location>
        <begin position="129"/>
        <end position="151"/>
    </location>
</feature>
<sequence length="175" mass="20321">MAKNHPKRKGQKITHEQLRELGSKLVARHRNFYVYVIFGFLAAVINIACFLLLHNIWKMPVIYANTIAFIISNLASFSFNKHGVFIQNVDKKHGVVYQICLFFIYRVISLVPDNLIMLVGISWLNWNAFFVKIIDQILVGIFNYLTTKSIFLNTSGKFAKKFKDYFNKKLTKKAP</sequence>
<reference evidence="8 9" key="1">
    <citation type="submission" date="2017-05" db="EMBL/GenBank/DDBJ databases">
        <title>Lactobacillus johnsonii from commercial turkeys.</title>
        <authorList>
            <person name="Johnson T.J."/>
            <person name="Youmans B."/>
        </authorList>
    </citation>
    <scope>NUCLEOTIDE SEQUENCE [LARGE SCALE GENOMIC DNA]</scope>
    <source>
        <strain evidence="8 9">UMNLJ54</strain>
    </source>
</reference>
<evidence type="ECO:0000256" key="1">
    <source>
        <dbReference type="ARBA" id="ARBA00004141"/>
    </source>
</evidence>
<dbReference type="RefSeq" id="WP_087713146.1">
    <property type="nucleotide sequence ID" value="NZ_CP021703.1"/>
</dbReference>
<evidence type="ECO:0000256" key="2">
    <source>
        <dbReference type="ARBA" id="ARBA00009399"/>
    </source>
</evidence>
<protein>
    <submittedName>
        <fullName evidence="8">Teichoic acid glycosylation protein</fullName>
    </submittedName>
</protein>